<keyword evidence="5 9" id="KW-0812">Transmembrane</keyword>
<dbReference type="InterPro" id="IPR051084">
    <property type="entry name" value="H+-coupled_symporters"/>
</dbReference>
<dbReference type="GO" id="GO:0005886">
    <property type="term" value="C:plasma membrane"/>
    <property type="evidence" value="ECO:0007669"/>
    <property type="project" value="UniProtKB-SubCell"/>
</dbReference>
<feature type="transmembrane region" description="Helical" evidence="9">
    <location>
        <begin position="189"/>
        <end position="208"/>
    </location>
</feature>
<dbReference type="AlphaFoldDB" id="A0A975G2X8"/>
<dbReference type="Pfam" id="PF07690">
    <property type="entry name" value="MFS_1"/>
    <property type="match status" value="1"/>
</dbReference>
<dbReference type="InterPro" id="IPR011701">
    <property type="entry name" value="MFS"/>
</dbReference>
<dbReference type="PROSITE" id="PS00216">
    <property type="entry name" value="SUGAR_TRANSPORT_1"/>
    <property type="match status" value="1"/>
</dbReference>
<feature type="transmembrane region" description="Helical" evidence="9">
    <location>
        <begin position="56"/>
        <end position="77"/>
    </location>
</feature>
<dbReference type="Proteomes" id="UP000676409">
    <property type="component" value="Chromosome"/>
</dbReference>
<evidence type="ECO:0000313" key="12">
    <source>
        <dbReference type="Proteomes" id="UP000676409"/>
    </source>
</evidence>
<proteinExistence type="inferred from homology"/>
<evidence type="ECO:0000256" key="3">
    <source>
        <dbReference type="ARBA" id="ARBA00022448"/>
    </source>
</evidence>
<feature type="transmembrane region" description="Helical" evidence="9">
    <location>
        <begin position="242"/>
        <end position="264"/>
    </location>
</feature>
<dbReference type="PANTHER" id="PTHR43528:SF3">
    <property type="entry name" value="CITRATE-PROTON SYMPORTER"/>
    <property type="match status" value="1"/>
</dbReference>
<accession>A0A975G2X8</accession>
<dbReference type="SUPFAM" id="SSF103473">
    <property type="entry name" value="MFS general substrate transporter"/>
    <property type="match status" value="1"/>
</dbReference>
<dbReference type="Gene3D" id="1.20.1250.20">
    <property type="entry name" value="MFS general substrate transporter like domains"/>
    <property type="match status" value="2"/>
</dbReference>
<comment type="similarity">
    <text evidence="2">Belongs to the major facilitator superfamily. Metabolite:H+ Symporter (MHS) family (TC 2.A.1.6) family.</text>
</comment>
<dbReference type="GO" id="GO:0015293">
    <property type="term" value="F:symporter activity"/>
    <property type="evidence" value="ECO:0007669"/>
    <property type="project" value="UniProtKB-KW"/>
</dbReference>
<dbReference type="PROSITE" id="PS50850">
    <property type="entry name" value="MFS"/>
    <property type="match status" value="1"/>
</dbReference>
<keyword evidence="7 9" id="KW-1133">Transmembrane helix</keyword>
<evidence type="ECO:0000256" key="8">
    <source>
        <dbReference type="ARBA" id="ARBA00023136"/>
    </source>
</evidence>
<dbReference type="KEGG" id="caul:KCG34_06670"/>
<reference evidence="11" key="1">
    <citation type="submission" date="2021-04" db="EMBL/GenBank/DDBJ databases">
        <title>The complete genome sequence of Caulobacter sp. S6.</title>
        <authorList>
            <person name="Tang Y."/>
            <person name="Ouyang W."/>
            <person name="Liu Q."/>
            <person name="Huang B."/>
            <person name="Guo Z."/>
            <person name="Lei P."/>
        </authorList>
    </citation>
    <scope>NUCLEOTIDE SEQUENCE</scope>
    <source>
        <strain evidence="11">S6</strain>
    </source>
</reference>
<gene>
    <name evidence="11" type="ORF">KCG34_06670</name>
</gene>
<dbReference type="InterPro" id="IPR020846">
    <property type="entry name" value="MFS_dom"/>
</dbReference>
<comment type="subcellular location">
    <subcellularLocation>
        <location evidence="1">Cell membrane</location>
        <topology evidence="1">Multi-pass membrane protein</topology>
    </subcellularLocation>
</comment>
<evidence type="ECO:0000259" key="10">
    <source>
        <dbReference type="PROSITE" id="PS50850"/>
    </source>
</evidence>
<keyword evidence="3" id="KW-0813">Transport</keyword>
<name>A0A975G2X8_9CAUL</name>
<feature type="transmembrane region" description="Helical" evidence="9">
    <location>
        <begin position="308"/>
        <end position="328"/>
    </location>
</feature>
<feature type="transmembrane region" description="Helical" evidence="9">
    <location>
        <begin position="276"/>
        <end position="296"/>
    </location>
</feature>
<evidence type="ECO:0000256" key="1">
    <source>
        <dbReference type="ARBA" id="ARBA00004651"/>
    </source>
</evidence>
<dbReference type="RefSeq" id="WP_211939611.1">
    <property type="nucleotide sequence ID" value="NZ_CP073078.1"/>
</dbReference>
<organism evidence="11 12">
    <name type="scientific">Phenylobacterium montanum</name>
    <dbReference type="NCBI Taxonomy" id="2823693"/>
    <lineage>
        <taxon>Bacteria</taxon>
        <taxon>Pseudomonadati</taxon>
        <taxon>Pseudomonadota</taxon>
        <taxon>Alphaproteobacteria</taxon>
        <taxon>Caulobacterales</taxon>
        <taxon>Caulobacteraceae</taxon>
        <taxon>Phenylobacterium</taxon>
    </lineage>
</organism>
<evidence type="ECO:0000256" key="2">
    <source>
        <dbReference type="ARBA" id="ARBA00008240"/>
    </source>
</evidence>
<keyword evidence="4" id="KW-1003">Cell membrane</keyword>
<protein>
    <submittedName>
        <fullName evidence="11">MFS transporter</fullName>
    </submittedName>
</protein>
<evidence type="ECO:0000313" key="11">
    <source>
        <dbReference type="EMBL" id="QUD89559.1"/>
    </source>
</evidence>
<evidence type="ECO:0000256" key="6">
    <source>
        <dbReference type="ARBA" id="ARBA00022847"/>
    </source>
</evidence>
<evidence type="ECO:0000256" key="9">
    <source>
        <dbReference type="SAM" id="Phobius"/>
    </source>
</evidence>
<evidence type="ECO:0000256" key="7">
    <source>
        <dbReference type="ARBA" id="ARBA00022989"/>
    </source>
</evidence>
<sequence length="448" mass="46801">MVCVQVMSARPLLRPRDVFAVALGNALEFYDFLIYAFFAIQIGHAFFPAGDQYSSLMLSLATFGAGFAARPVGAYLIGAYADRVGRKPAMILAYLMMGFAIVGLALTPSYATIGIVAPVLAILARLAQGFALGGETGPNTAFIVEGAAPHQRGLMVAWQGASQNLAVVVGASVGLVLSVTMSQAALDAYGWRIAFLLGAVTVPFGLWLRRSLPETLDAAGPDVADAGESAAVRVTLRGRGRILIIGLMVFAANAIGSYVAGYMATFAQSELHLGPAAGFTAVLVPYLIGAAAILFGGWLSDRIGQRPLMIWSSFANLILVLPLFGLILSARTAIALVCVISVMAVLSGLTAGAFYTAFSESLPKRVRGRGFASIYAIAMAAFGGSTQLVVTWLIHVTGSEMAPAWYLTGANLIGFAGLLLIRETAPARIAQADLGPADFISRRDGALG</sequence>
<feature type="transmembrane region" description="Helical" evidence="9">
    <location>
        <begin position="370"/>
        <end position="392"/>
    </location>
</feature>
<evidence type="ECO:0000256" key="5">
    <source>
        <dbReference type="ARBA" id="ARBA00022692"/>
    </source>
</evidence>
<keyword evidence="12" id="KW-1185">Reference proteome</keyword>
<dbReference type="PANTHER" id="PTHR43528">
    <property type="entry name" value="ALPHA-KETOGLUTARATE PERMEASE"/>
    <property type="match status" value="1"/>
</dbReference>
<keyword evidence="8 9" id="KW-0472">Membrane</keyword>
<feature type="transmembrane region" description="Helical" evidence="9">
    <location>
        <begin position="404"/>
        <end position="421"/>
    </location>
</feature>
<keyword evidence="6" id="KW-0769">Symport</keyword>
<evidence type="ECO:0000256" key="4">
    <source>
        <dbReference type="ARBA" id="ARBA00022475"/>
    </source>
</evidence>
<feature type="domain" description="Major facilitator superfamily (MFS) profile" evidence="10">
    <location>
        <begin position="17"/>
        <end position="426"/>
    </location>
</feature>
<feature type="transmembrane region" description="Helical" evidence="9">
    <location>
        <begin position="89"/>
        <end position="107"/>
    </location>
</feature>
<dbReference type="InterPro" id="IPR005829">
    <property type="entry name" value="Sugar_transporter_CS"/>
</dbReference>
<dbReference type="EMBL" id="CP073078">
    <property type="protein sequence ID" value="QUD89559.1"/>
    <property type="molecule type" value="Genomic_DNA"/>
</dbReference>
<dbReference type="InterPro" id="IPR036259">
    <property type="entry name" value="MFS_trans_sf"/>
</dbReference>
<feature type="transmembrane region" description="Helical" evidence="9">
    <location>
        <begin position="334"/>
        <end position="358"/>
    </location>
</feature>